<protein>
    <submittedName>
        <fullName evidence="2">AzlD domain-containing protein</fullName>
    </submittedName>
</protein>
<gene>
    <name evidence="2" type="ORF">R2G56_01665</name>
</gene>
<keyword evidence="3" id="KW-1185">Reference proteome</keyword>
<feature type="transmembrane region" description="Helical" evidence="1">
    <location>
        <begin position="69"/>
        <end position="94"/>
    </location>
</feature>
<evidence type="ECO:0000313" key="3">
    <source>
        <dbReference type="Proteomes" id="UP001185659"/>
    </source>
</evidence>
<name>A0ABU4AFF7_9HYPH</name>
<evidence type="ECO:0000256" key="1">
    <source>
        <dbReference type="SAM" id="Phobius"/>
    </source>
</evidence>
<evidence type="ECO:0000313" key="2">
    <source>
        <dbReference type="EMBL" id="MDV6224981.1"/>
    </source>
</evidence>
<dbReference type="Pfam" id="PF05437">
    <property type="entry name" value="AzlD"/>
    <property type="match status" value="1"/>
</dbReference>
<sequence>MSTTVWIILAGALLTFLTRVGGHVVLSRFERIHPRVEAGLNAVPAAVLTTLVAPAAMNGGVAETAALVTGIAVSLVTGGMMPMFLSSAAVLILLRHLLG</sequence>
<organism evidence="2 3">
    <name type="scientific">Nitratireductor aquimarinus</name>
    <dbReference type="NCBI Taxonomy" id="889300"/>
    <lineage>
        <taxon>Bacteria</taxon>
        <taxon>Pseudomonadati</taxon>
        <taxon>Pseudomonadota</taxon>
        <taxon>Alphaproteobacteria</taxon>
        <taxon>Hyphomicrobiales</taxon>
        <taxon>Phyllobacteriaceae</taxon>
        <taxon>Nitratireductor</taxon>
    </lineage>
</organism>
<dbReference type="RefSeq" id="WP_113155630.1">
    <property type="nucleotide sequence ID" value="NZ_CP177239.1"/>
</dbReference>
<keyword evidence="1" id="KW-1133">Transmembrane helix</keyword>
<dbReference type="Proteomes" id="UP001185659">
    <property type="component" value="Unassembled WGS sequence"/>
</dbReference>
<feature type="transmembrane region" description="Helical" evidence="1">
    <location>
        <begin position="6"/>
        <end position="26"/>
    </location>
</feature>
<keyword evidence="1" id="KW-0472">Membrane</keyword>
<dbReference type="EMBL" id="JAWLIP010000001">
    <property type="protein sequence ID" value="MDV6224981.1"/>
    <property type="molecule type" value="Genomic_DNA"/>
</dbReference>
<comment type="caution">
    <text evidence="2">The sequence shown here is derived from an EMBL/GenBank/DDBJ whole genome shotgun (WGS) entry which is preliminary data.</text>
</comment>
<reference evidence="2 3" key="1">
    <citation type="submission" date="2023-10" db="EMBL/GenBank/DDBJ databases">
        <authorList>
            <person name="Venkata Ramana C."/>
            <person name="Sasikala C."/>
            <person name="Dhurka M."/>
        </authorList>
    </citation>
    <scope>NUCLEOTIDE SEQUENCE [LARGE SCALE GENOMIC DNA]</scope>
    <source>
        <strain evidence="2 3">KCTC 32151</strain>
    </source>
</reference>
<dbReference type="InterPro" id="IPR008407">
    <property type="entry name" value="Brnchd-chn_aa_trnsp_AzlD"/>
</dbReference>
<proteinExistence type="predicted"/>
<feature type="transmembrane region" description="Helical" evidence="1">
    <location>
        <begin position="38"/>
        <end position="57"/>
    </location>
</feature>
<keyword evidence="1" id="KW-0812">Transmembrane</keyword>
<accession>A0ABU4AFF7</accession>